<feature type="transmembrane region" description="Helical" evidence="8">
    <location>
        <begin position="162"/>
        <end position="181"/>
    </location>
</feature>
<evidence type="ECO:0000313" key="10">
    <source>
        <dbReference type="EMBL" id="MFC5769437.1"/>
    </source>
</evidence>
<dbReference type="PANTHER" id="PTHR43271:SF1">
    <property type="entry name" value="INNER MEMBRANE TRANSPORT PROTEIN YNFM"/>
    <property type="match status" value="1"/>
</dbReference>
<feature type="transmembrane region" description="Helical" evidence="8">
    <location>
        <begin position="12"/>
        <end position="32"/>
    </location>
</feature>
<dbReference type="Pfam" id="PF07690">
    <property type="entry name" value="MFS_1"/>
    <property type="match status" value="1"/>
</dbReference>
<evidence type="ECO:0000256" key="4">
    <source>
        <dbReference type="ARBA" id="ARBA00022475"/>
    </source>
</evidence>
<dbReference type="SUPFAM" id="SSF103473">
    <property type="entry name" value="MFS general substrate transporter"/>
    <property type="match status" value="1"/>
</dbReference>
<evidence type="ECO:0000256" key="7">
    <source>
        <dbReference type="ARBA" id="ARBA00023136"/>
    </source>
</evidence>
<name>A0ABW1AQM3_9RHOO</name>
<feature type="transmembrane region" description="Helical" evidence="8">
    <location>
        <begin position="215"/>
        <end position="234"/>
    </location>
</feature>
<evidence type="ECO:0000313" key="11">
    <source>
        <dbReference type="Proteomes" id="UP001595974"/>
    </source>
</evidence>
<comment type="subcellular location">
    <subcellularLocation>
        <location evidence="1">Cell membrane</location>
        <topology evidence="1">Multi-pass membrane protein</topology>
    </subcellularLocation>
</comment>
<dbReference type="RefSeq" id="WP_232516582.1">
    <property type="nucleotide sequence ID" value="NZ_JBHSOG010000030.1"/>
</dbReference>
<keyword evidence="5 8" id="KW-0812">Transmembrane</keyword>
<dbReference type="Proteomes" id="UP001595974">
    <property type="component" value="Unassembled WGS sequence"/>
</dbReference>
<dbReference type="InterPro" id="IPR036259">
    <property type="entry name" value="MFS_trans_sf"/>
</dbReference>
<dbReference type="InterPro" id="IPR011701">
    <property type="entry name" value="MFS"/>
</dbReference>
<feature type="transmembrane region" description="Helical" evidence="8">
    <location>
        <begin position="301"/>
        <end position="324"/>
    </location>
</feature>
<evidence type="ECO:0000256" key="6">
    <source>
        <dbReference type="ARBA" id="ARBA00022989"/>
    </source>
</evidence>
<feature type="transmembrane region" description="Helical" evidence="8">
    <location>
        <begin position="76"/>
        <end position="95"/>
    </location>
</feature>
<dbReference type="InterPro" id="IPR020846">
    <property type="entry name" value="MFS_dom"/>
</dbReference>
<keyword evidence="4" id="KW-1003">Cell membrane</keyword>
<evidence type="ECO:0000256" key="3">
    <source>
        <dbReference type="ARBA" id="ARBA00022448"/>
    </source>
</evidence>
<dbReference type="CDD" id="cd17324">
    <property type="entry name" value="MFS_NepI_like"/>
    <property type="match status" value="1"/>
</dbReference>
<feature type="transmembrane region" description="Helical" evidence="8">
    <location>
        <begin position="336"/>
        <end position="359"/>
    </location>
</feature>
<comment type="similarity">
    <text evidence="2">Belongs to the major facilitator superfamily.</text>
</comment>
<accession>A0ABW1AQM3</accession>
<dbReference type="Gene3D" id="1.20.1250.20">
    <property type="entry name" value="MFS general substrate transporter like domains"/>
    <property type="match status" value="1"/>
</dbReference>
<feature type="transmembrane region" description="Helical" evidence="8">
    <location>
        <begin position="135"/>
        <end position="156"/>
    </location>
</feature>
<organism evidence="10 11">
    <name type="scientific">Thauera sinica</name>
    <dbReference type="NCBI Taxonomy" id="2665146"/>
    <lineage>
        <taxon>Bacteria</taxon>
        <taxon>Pseudomonadati</taxon>
        <taxon>Pseudomonadota</taxon>
        <taxon>Betaproteobacteria</taxon>
        <taxon>Rhodocyclales</taxon>
        <taxon>Zoogloeaceae</taxon>
        <taxon>Thauera</taxon>
    </lineage>
</organism>
<sequence length="398" mass="41318">MAGTPAFQRANLAMFVGGFATFALLYGTQPMLPLFAASFGVNPASASLTVSAGTAALALALIPASVLADRVGRQPVMKGALALAAVLSICCALVSDFGQLLVLRALLGATLAGLPAAAMAYLGEEVAPNAQGRAMGLYIAGNALGGMSGRVLAALLTEWGSWRVALAVLGVLGVIAAAVFWRRLPPSRHFRPRAASIGRIVRDARDLFADAGLPWLFLTAFLAMGAFIGLYNYLGFRLGDAPFGLSQSAIGAIFLLYVVGTWASAWAGLLADRHGRRNVQWIMVAIMLGGLLLTLSDTLAVIIAGVAVFTFGFFATHSLASGWVGRRAQERRALGAAVYLCCYYLGSSSIGSLSGIAWYDGRWTAVVAILGLCTAAVLGIALRLRRLAPLGPAEGGKG</sequence>
<protein>
    <submittedName>
        <fullName evidence="10">MFS transporter</fullName>
    </submittedName>
</protein>
<evidence type="ECO:0000256" key="1">
    <source>
        <dbReference type="ARBA" id="ARBA00004651"/>
    </source>
</evidence>
<feature type="transmembrane region" description="Helical" evidence="8">
    <location>
        <begin position="101"/>
        <end position="123"/>
    </location>
</feature>
<proteinExistence type="inferred from homology"/>
<feature type="transmembrane region" description="Helical" evidence="8">
    <location>
        <begin position="44"/>
        <end position="64"/>
    </location>
</feature>
<feature type="transmembrane region" description="Helical" evidence="8">
    <location>
        <begin position="278"/>
        <end position="295"/>
    </location>
</feature>
<dbReference type="PROSITE" id="PS50850">
    <property type="entry name" value="MFS"/>
    <property type="match status" value="1"/>
</dbReference>
<keyword evidence="6 8" id="KW-1133">Transmembrane helix</keyword>
<keyword evidence="3" id="KW-0813">Transport</keyword>
<evidence type="ECO:0000256" key="5">
    <source>
        <dbReference type="ARBA" id="ARBA00022692"/>
    </source>
</evidence>
<evidence type="ECO:0000256" key="8">
    <source>
        <dbReference type="SAM" id="Phobius"/>
    </source>
</evidence>
<comment type="caution">
    <text evidence="10">The sequence shown here is derived from an EMBL/GenBank/DDBJ whole genome shotgun (WGS) entry which is preliminary data.</text>
</comment>
<feature type="transmembrane region" description="Helical" evidence="8">
    <location>
        <begin position="249"/>
        <end position="271"/>
    </location>
</feature>
<keyword evidence="7 8" id="KW-0472">Membrane</keyword>
<dbReference type="EMBL" id="JBHSOG010000030">
    <property type="protein sequence ID" value="MFC5769437.1"/>
    <property type="molecule type" value="Genomic_DNA"/>
</dbReference>
<feature type="domain" description="Major facilitator superfamily (MFS) profile" evidence="9">
    <location>
        <begin position="6"/>
        <end position="388"/>
    </location>
</feature>
<reference evidence="11" key="1">
    <citation type="journal article" date="2019" name="Int. J. Syst. Evol. Microbiol.">
        <title>The Global Catalogue of Microorganisms (GCM) 10K type strain sequencing project: providing services to taxonomists for standard genome sequencing and annotation.</title>
        <authorList>
            <consortium name="The Broad Institute Genomics Platform"/>
            <consortium name="The Broad Institute Genome Sequencing Center for Infectious Disease"/>
            <person name="Wu L."/>
            <person name="Ma J."/>
        </authorList>
    </citation>
    <scope>NUCLEOTIDE SEQUENCE [LARGE SCALE GENOMIC DNA]</scope>
    <source>
        <strain evidence="11">SHR3</strain>
    </source>
</reference>
<feature type="transmembrane region" description="Helical" evidence="8">
    <location>
        <begin position="365"/>
        <end position="384"/>
    </location>
</feature>
<keyword evidence="11" id="KW-1185">Reference proteome</keyword>
<gene>
    <name evidence="10" type="ORF">ACFPTN_08625</name>
</gene>
<evidence type="ECO:0000256" key="2">
    <source>
        <dbReference type="ARBA" id="ARBA00008335"/>
    </source>
</evidence>
<evidence type="ECO:0000259" key="9">
    <source>
        <dbReference type="PROSITE" id="PS50850"/>
    </source>
</evidence>
<dbReference type="PANTHER" id="PTHR43271">
    <property type="entry name" value="BLL2771 PROTEIN"/>
    <property type="match status" value="1"/>
</dbReference>